<dbReference type="EC" id="3.2.1.-" evidence="1"/>
<keyword evidence="1" id="KW-0136">Cellulose degradation</keyword>
<dbReference type="InterPro" id="IPR016288">
    <property type="entry name" value="Beta_cellobiohydrolase"/>
</dbReference>
<accession>A0A1C6TS08</accession>
<evidence type="ECO:0000256" key="1">
    <source>
        <dbReference type="RuleBase" id="RU361186"/>
    </source>
</evidence>
<dbReference type="AlphaFoldDB" id="A0A1C6TS08"/>
<dbReference type="STRING" id="227316.GA0070604_0484"/>
<name>A0A1C6TS08_9ACTN</name>
<keyword evidence="3" id="KW-1185">Reference proteome</keyword>
<keyword evidence="1" id="KW-0119">Carbohydrate metabolism</keyword>
<proteinExistence type="inferred from homology"/>
<dbReference type="Gene3D" id="3.20.20.40">
    <property type="entry name" value="1, 4-beta cellobiohydrolase"/>
    <property type="match status" value="1"/>
</dbReference>
<dbReference type="SUPFAM" id="SSF51989">
    <property type="entry name" value="Glycosyl hydrolases family 6, cellulases"/>
    <property type="match status" value="1"/>
</dbReference>
<keyword evidence="1" id="KW-0378">Hydrolase</keyword>
<dbReference type="Pfam" id="PF01341">
    <property type="entry name" value="Glyco_hydro_6"/>
    <property type="match status" value="1"/>
</dbReference>
<evidence type="ECO:0000313" key="3">
    <source>
        <dbReference type="Proteomes" id="UP000199696"/>
    </source>
</evidence>
<dbReference type="PRINTS" id="PR00733">
    <property type="entry name" value="GLHYDRLASE6"/>
</dbReference>
<comment type="similarity">
    <text evidence="1">Belongs to the glycosyl hydrolase family 6.</text>
</comment>
<dbReference type="Proteomes" id="UP000199696">
    <property type="component" value="Unassembled WGS sequence"/>
</dbReference>
<dbReference type="PANTHER" id="PTHR34876:SF4">
    <property type="entry name" value="1,4-BETA-D-GLUCAN CELLOBIOHYDROLASE C-RELATED"/>
    <property type="match status" value="1"/>
</dbReference>
<organism evidence="2 3">
    <name type="scientific">Micromonospora eburnea</name>
    <dbReference type="NCBI Taxonomy" id="227316"/>
    <lineage>
        <taxon>Bacteria</taxon>
        <taxon>Bacillati</taxon>
        <taxon>Actinomycetota</taxon>
        <taxon>Actinomycetes</taxon>
        <taxon>Micromonosporales</taxon>
        <taxon>Micromonosporaceae</taxon>
        <taxon>Micromonospora</taxon>
    </lineage>
</organism>
<dbReference type="GO" id="GO:0004553">
    <property type="term" value="F:hydrolase activity, hydrolyzing O-glycosyl compounds"/>
    <property type="evidence" value="ECO:0007669"/>
    <property type="project" value="InterPro"/>
</dbReference>
<protein>
    <recommendedName>
        <fullName evidence="1">Glucanase</fullName>
        <ecNumber evidence="1">3.2.1.-</ecNumber>
    </recommendedName>
</protein>
<keyword evidence="1" id="KW-0624">Polysaccharide degradation</keyword>
<dbReference type="PANTHER" id="PTHR34876">
    <property type="match status" value="1"/>
</dbReference>
<evidence type="ECO:0000313" key="2">
    <source>
        <dbReference type="EMBL" id="SCL44596.1"/>
    </source>
</evidence>
<keyword evidence="1" id="KW-0326">Glycosidase</keyword>
<reference evidence="3" key="1">
    <citation type="submission" date="2016-06" db="EMBL/GenBank/DDBJ databases">
        <authorList>
            <person name="Varghese N."/>
            <person name="Submissions Spin"/>
        </authorList>
    </citation>
    <scope>NUCLEOTIDE SEQUENCE [LARGE SCALE GENOMIC DNA]</scope>
    <source>
        <strain evidence="3">DSM 44814</strain>
    </source>
</reference>
<dbReference type="GO" id="GO:0030245">
    <property type="term" value="P:cellulose catabolic process"/>
    <property type="evidence" value="ECO:0007669"/>
    <property type="project" value="UniProtKB-KW"/>
</dbReference>
<dbReference type="EMBL" id="FMHY01000002">
    <property type="protein sequence ID" value="SCL44596.1"/>
    <property type="molecule type" value="Genomic_DNA"/>
</dbReference>
<sequence length="365" mass="38641">MISTTADIRTADTSGSPPVWVTHRTRAVARRAYGGRVHRVRLAATLTAVLLTALTGCGGSDAEYAPLRHPFRGATLLVDTDSPAAHWRDDHHAAWLDPIARTPQAHWLTGPEDLADLRPYLAAARARKALPVVVIYHIPNLDCAGPDGGGASGPAAYARFVRRVTEVLGDSRAAVILEPDGVAAECFDDARARMLAEATRTLADAGHHVYLDAGHPHWRAAEETAERLHRSGIARAEGFSVNVANRQSTADSHRWGRRVSDLVGGREMVIDTSRNGLAAPPGDQWCNASPQALGQPPTTEPRLDRVAALLWIKNPGESDGPCGRGEPAPGVFSPAQARALIAAAPWLPAAARGAAAQASPPGDSD</sequence>
<gene>
    <name evidence="2" type="ORF">GA0070604_0484</name>
</gene>
<dbReference type="InterPro" id="IPR036434">
    <property type="entry name" value="Beta_cellobiohydrolase_sf"/>
</dbReference>